<dbReference type="AlphaFoldDB" id="A0A1Y0IND8"/>
<dbReference type="InterPro" id="IPR048147">
    <property type="entry name" value="CBO0543-like"/>
</dbReference>
<sequence>MSFLVLFALSWAVFYLFVDFQRLRELYPCALVASLLGIITDLVMLKFQLWGYHTPLVPALYIPLVLDSSIYPVTAVLFTQYLPLRRNRLVKFGYIVAWSLPSVLLEWTFLLRDEMQHYRWWTLWHSFFADLIIFFILYGIHLLVRPYFRSSRSGEVSQ</sequence>
<proteinExistence type="predicted"/>
<feature type="transmembrane region" description="Helical" evidence="1">
    <location>
        <begin position="122"/>
        <end position="144"/>
    </location>
</feature>
<dbReference type="EMBL" id="CP021434">
    <property type="protein sequence ID" value="ARU61336.1"/>
    <property type="molecule type" value="Genomic_DNA"/>
</dbReference>
<feature type="transmembrane region" description="Helical" evidence="1">
    <location>
        <begin position="30"/>
        <end position="49"/>
    </location>
</feature>
<keyword evidence="1" id="KW-0812">Transmembrane</keyword>
<dbReference type="KEGG" id="tum:CBW65_10245"/>
<accession>A0A1Y0IND8</accession>
<gene>
    <name evidence="2" type="ORF">CBW65_10245</name>
</gene>
<evidence type="ECO:0000313" key="2">
    <source>
        <dbReference type="EMBL" id="ARU61336.1"/>
    </source>
</evidence>
<keyword evidence="3" id="KW-1185">Reference proteome</keyword>
<dbReference type="OrthoDB" id="1913203at2"/>
<feature type="transmembrane region" description="Helical" evidence="1">
    <location>
        <begin position="6"/>
        <end position="23"/>
    </location>
</feature>
<dbReference type="RefSeq" id="WP_087456715.1">
    <property type="nucleotide sequence ID" value="NZ_CP021434.1"/>
</dbReference>
<evidence type="ECO:0000256" key="1">
    <source>
        <dbReference type="SAM" id="Phobius"/>
    </source>
</evidence>
<name>A0A1Y0IND8_9BACL</name>
<feature type="transmembrane region" description="Helical" evidence="1">
    <location>
        <begin position="89"/>
        <end position="110"/>
    </location>
</feature>
<dbReference type="NCBIfam" id="NF041644">
    <property type="entry name" value="CBO0543_fam"/>
    <property type="match status" value="1"/>
</dbReference>
<keyword evidence="1" id="KW-1133">Transmembrane helix</keyword>
<protein>
    <submittedName>
        <fullName evidence="2">Uncharacterized protein</fullName>
    </submittedName>
</protein>
<keyword evidence="1" id="KW-0472">Membrane</keyword>
<organism evidence="2 3">
    <name type="scientific">Tumebacillus avium</name>
    <dbReference type="NCBI Taxonomy" id="1903704"/>
    <lineage>
        <taxon>Bacteria</taxon>
        <taxon>Bacillati</taxon>
        <taxon>Bacillota</taxon>
        <taxon>Bacilli</taxon>
        <taxon>Bacillales</taxon>
        <taxon>Alicyclobacillaceae</taxon>
        <taxon>Tumebacillus</taxon>
    </lineage>
</organism>
<reference evidence="3" key="1">
    <citation type="submission" date="2017-05" db="EMBL/GenBank/DDBJ databases">
        <authorList>
            <person name="Sung H."/>
        </authorList>
    </citation>
    <scope>NUCLEOTIDE SEQUENCE [LARGE SCALE GENOMIC DNA]</scope>
    <source>
        <strain evidence="3">AR23208</strain>
    </source>
</reference>
<feature type="transmembrane region" description="Helical" evidence="1">
    <location>
        <begin position="61"/>
        <end position="82"/>
    </location>
</feature>
<dbReference type="Proteomes" id="UP000195437">
    <property type="component" value="Chromosome"/>
</dbReference>
<evidence type="ECO:0000313" key="3">
    <source>
        <dbReference type="Proteomes" id="UP000195437"/>
    </source>
</evidence>